<keyword evidence="6" id="KW-0326">Glycosidase</keyword>
<dbReference type="EMBL" id="JAZHXJ010000037">
    <property type="protein sequence ID" value="KAL1879973.1"/>
    <property type="molecule type" value="Genomic_DNA"/>
</dbReference>
<comment type="cofactor">
    <cofactor evidence="1">
        <name>Ca(2+)</name>
        <dbReference type="ChEBI" id="CHEBI:29108"/>
    </cofactor>
</comment>
<evidence type="ECO:0000256" key="5">
    <source>
        <dbReference type="ARBA" id="ARBA00023157"/>
    </source>
</evidence>
<evidence type="ECO:0000256" key="6">
    <source>
        <dbReference type="RuleBase" id="RU361193"/>
    </source>
</evidence>
<accession>A0ABR3XWK5</accession>
<dbReference type="PANTHER" id="PTHR11742">
    <property type="entry name" value="MANNOSYL-OLIGOSACCHARIDE ALPHA-1,2-MANNOSIDASE-RELATED"/>
    <property type="match status" value="1"/>
</dbReference>
<dbReference type="SUPFAM" id="SSF48225">
    <property type="entry name" value="Seven-hairpin glycosidases"/>
    <property type="match status" value="1"/>
</dbReference>
<protein>
    <recommendedName>
        <fullName evidence="6">alpha-1,2-Mannosidase</fullName>
        <ecNumber evidence="6">3.2.1.-</ecNumber>
    </recommendedName>
</protein>
<dbReference type="InterPro" id="IPR012341">
    <property type="entry name" value="6hp_glycosidase-like_sf"/>
</dbReference>
<keyword evidence="9" id="KW-1185">Reference proteome</keyword>
<organism evidence="8 9">
    <name type="scientific">Phialemonium thermophilum</name>
    <dbReference type="NCBI Taxonomy" id="223376"/>
    <lineage>
        <taxon>Eukaryota</taxon>
        <taxon>Fungi</taxon>
        <taxon>Dikarya</taxon>
        <taxon>Ascomycota</taxon>
        <taxon>Pezizomycotina</taxon>
        <taxon>Sordariomycetes</taxon>
        <taxon>Sordariomycetidae</taxon>
        <taxon>Cephalothecales</taxon>
        <taxon>Cephalothecaceae</taxon>
        <taxon>Phialemonium</taxon>
    </lineage>
</organism>
<dbReference type="PANTHER" id="PTHR11742:SF89">
    <property type="entry name" value="ALPHA-1,2-MANNOSIDASE"/>
    <property type="match status" value="1"/>
</dbReference>
<proteinExistence type="inferred from homology"/>
<gene>
    <name evidence="8" type="ORF">VTK73DRAFT_6553</name>
</gene>
<dbReference type="InterPro" id="IPR036026">
    <property type="entry name" value="Seven-hairpin_glycosidases"/>
</dbReference>
<comment type="similarity">
    <text evidence="3 6">Belongs to the glycosyl hydrolase 47 family.</text>
</comment>
<evidence type="ECO:0000256" key="3">
    <source>
        <dbReference type="ARBA" id="ARBA00007658"/>
    </source>
</evidence>
<dbReference type="PRINTS" id="PR00747">
    <property type="entry name" value="GLYHDRLASE47"/>
</dbReference>
<name>A0ABR3XWK5_9PEZI</name>
<sequence>MAFVASGHTLLRLAALAIAGITIAYFLLLSDLPYRDYTGVLNSPTRPGYDWASRPRVHPIPESNLTRLPAGPPRRLPRVQYDFSKDPKDPARDRVLVQRREAVKRAMQKNWDAYRKHAWRHDELRPVSLQFKDPFNGWGATLVDSLDTLWIMGLKAEFKEAVKAVRLIDWDNTTSPKCSVFETNIRYLGGLLSAYELSGQRVLLKKALEVGNMLYAAFDTPNHLPVRIFIFEDAKAGGLVAPEDGTLASVGTLSMEFTKLSQASGDPRFFSAIDLIKRELKRTQSISRLPGMWPGKLNLKDGFIPSGNSFSLGGGGDSAYEYLPKMYSLLGGLDDAYEEMYKKAMSTIEKHALFRAMLPPDKKGTIPDVLFSGRVTVDDRSIKRQPHVEHLGCFAGGLFALGGKLFNIEDHIRIGEQITRGCVWTYAAMPTGVMPENSGLIPCQTSNLTQCGWDEERWKQESRPGLPKGFSAVPQAYYSLRPEAIESVFILYRITGKKEFQDIAWTMFEAIQKATETEFANSAIRSVLATGETFKADSMESFWTAETLKYFYLIFADPALISLDDYVFNTEAHPFKIPKPKKAPRHLY</sequence>
<dbReference type="InterPro" id="IPR050749">
    <property type="entry name" value="Glycosyl_Hydrolase_47"/>
</dbReference>
<evidence type="ECO:0000256" key="1">
    <source>
        <dbReference type="ARBA" id="ARBA00001913"/>
    </source>
</evidence>
<keyword evidence="7" id="KW-0472">Membrane</keyword>
<keyword evidence="5" id="KW-1015">Disulfide bond</keyword>
<dbReference type="InterPro" id="IPR001382">
    <property type="entry name" value="Glyco_hydro_47"/>
</dbReference>
<dbReference type="Pfam" id="PF01532">
    <property type="entry name" value="Glyco_hydro_47"/>
    <property type="match status" value="1"/>
</dbReference>
<dbReference type="Gene3D" id="1.50.10.10">
    <property type="match status" value="1"/>
</dbReference>
<evidence type="ECO:0000256" key="2">
    <source>
        <dbReference type="ARBA" id="ARBA00004922"/>
    </source>
</evidence>
<dbReference type="Proteomes" id="UP001586593">
    <property type="component" value="Unassembled WGS sequence"/>
</dbReference>
<comment type="pathway">
    <text evidence="2">Protein modification; protein glycosylation.</text>
</comment>
<evidence type="ECO:0000313" key="9">
    <source>
        <dbReference type="Proteomes" id="UP001586593"/>
    </source>
</evidence>
<keyword evidence="7" id="KW-1133">Transmembrane helix</keyword>
<feature type="transmembrane region" description="Helical" evidence="7">
    <location>
        <begin position="9"/>
        <end position="28"/>
    </location>
</feature>
<evidence type="ECO:0000313" key="8">
    <source>
        <dbReference type="EMBL" id="KAL1879973.1"/>
    </source>
</evidence>
<reference evidence="8 9" key="1">
    <citation type="journal article" date="2024" name="Commun. Biol.">
        <title>Comparative genomic analysis of thermophilic fungi reveals convergent evolutionary adaptations and gene losses.</title>
        <authorList>
            <person name="Steindorff A.S."/>
            <person name="Aguilar-Pontes M.V."/>
            <person name="Robinson A.J."/>
            <person name="Andreopoulos B."/>
            <person name="LaButti K."/>
            <person name="Kuo A."/>
            <person name="Mondo S."/>
            <person name="Riley R."/>
            <person name="Otillar R."/>
            <person name="Haridas S."/>
            <person name="Lipzen A."/>
            <person name="Grimwood J."/>
            <person name="Schmutz J."/>
            <person name="Clum A."/>
            <person name="Reid I.D."/>
            <person name="Moisan M.C."/>
            <person name="Butler G."/>
            <person name="Nguyen T.T.M."/>
            <person name="Dewar K."/>
            <person name="Conant G."/>
            <person name="Drula E."/>
            <person name="Henrissat B."/>
            <person name="Hansel C."/>
            <person name="Singer S."/>
            <person name="Hutchinson M.I."/>
            <person name="de Vries R.P."/>
            <person name="Natvig D.O."/>
            <person name="Powell A.J."/>
            <person name="Tsang A."/>
            <person name="Grigoriev I.V."/>
        </authorList>
    </citation>
    <scope>NUCLEOTIDE SEQUENCE [LARGE SCALE GENOMIC DNA]</scope>
    <source>
        <strain evidence="8 9">ATCC 24622</strain>
    </source>
</reference>
<keyword evidence="7" id="KW-0812">Transmembrane</keyword>
<comment type="caution">
    <text evidence="8">The sequence shown here is derived from an EMBL/GenBank/DDBJ whole genome shotgun (WGS) entry which is preliminary data.</text>
</comment>
<evidence type="ECO:0000256" key="4">
    <source>
        <dbReference type="ARBA" id="ARBA00022801"/>
    </source>
</evidence>
<evidence type="ECO:0000256" key="7">
    <source>
        <dbReference type="SAM" id="Phobius"/>
    </source>
</evidence>
<dbReference type="EC" id="3.2.1.-" evidence="6"/>
<keyword evidence="4 6" id="KW-0378">Hydrolase</keyword>